<evidence type="ECO:0000313" key="2">
    <source>
        <dbReference type="EMBL" id="AMG38113.1"/>
    </source>
</evidence>
<evidence type="ECO:0000256" key="1">
    <source>
        <dbReference type="SAM" id="Phobius"/>
    </source>
</evidence>
<dbReference type="Proteomes" id="UP000060602">
    <property type="component" value="Chromosome"/>
</dbReference>
<keyword evidence="1" id="KW-0812">Transmembrane</keyword>
<gene>
    <name evidence="2" type="ORF">AL504_20085</name>
</gene>
<dbReference type="Pfam" id="PF06240">
    <property type="entry name" value="COXG"/>
    <property type="match status" value="1"/>
</dbReference>
<proteinExistence type="predicted"/>
<keyword evidence="1" id="KW-1133">Transmembrane helix</keyword>
<sequence length="189" mass="20417">MRIADAQWIPSTQHQTWDALTDPAVLQRCIPGCISVTQRSATEYAVTLRAKVAGIDTDYEGEILLSDVDPPNSCTLVFEGKGLAACLAIGTAQVNLSTKDEGTRVAYTLAGMTGGKLAECGEGLVLKAGEKIIDRFFTAFIDHMAAQPRVAPPPPPPAPEPRGLSNSRWSWALVVLVIAVFWSYHAFYK</sequence>
<dbReference type="PANTHER" id="PTHR38588:SF1">
    <property type="entry name" value="BLL0334 PROTEIN"/>
    <property type="match status" value="1"/>
</dbReference>
<dbReference type="InterPro" id="IPR010419">
    <property type="entry name" value="CO_DH_gsu"/>
</dbReference>
<dbReference type="RefSeq" id="WP_061072951.1">
    <property type="nucleotide sequence ID" value="NZ_CP014060.2"/>
</dbReference>
<dbReference type="Gene3D" id="3.30.530.20">
    <property type="match status" value="1"/>
</dbReference>
<keyword evidence="1" id="KW-0472">Membrane</keyword>
<evidence type="ECO:0000313" key="3">
    <source>
        <dbReference type="Proteomes" id="UP000060602"/>
    </source>
</evidence>
<protein>
    <submittedName>
        <fullName evidence="2">Carbon monoxide dehydrogenase</fullName>
    </submittedName>
</protein>
<dbReference type="CDD" id="cd05018">
    <property type="entry name" value="CoxG"/>
    <property type="match status" value="1"/>
</dbReference>
<dbReference type="InterPro" id="IPR023393">
    <property type="entry name" value="START-like_dom_sf"/>
</dbReference>
<dbReference type="PANTHER" id="PTHR38588">
    <property type="entry name" value="BLL0334 PROTEIN"/>
    <property type="match status" value="1"/>
</dbReference>
<organism evidence="2 3">
    <name type="scientific">Alcaligenes xylosoxydans xylosoxydans</name>
    <name type="common">Achromobacter xylosoxidans</name>
    <dbReference type="NCBI Taxonomy" id="85698"/>
    <lineage>
        <taxon>Bacteria</taxon>
        <taxon>Pseudomonadati</taxon>
        <taxon>Pseudomonadota</taxon>
        <taxon>Betaproteobacteria</taxon>
        <taxon>Burkholderiales</taxon>
        <taxon>Alcaligenaceae</taxon>
        <taxon>Achromobacter</taxon>
    </lineage>
</organism>
<feature type="transmembrane region" description="Helical" evidence="1">
    <location>
        <begin position="169"/>
        <end position="188"/>
    </location>
</feature>
<dbReference type="AlphaFoldDB" id="A0A0X8P1F5"/>
<accession>A0A0X8P1F5</accession>
<dbReference type="EMBL" id="CP014060">
    <property type="protein sequence ID" value="AMG38113.1"/>
    <property type="molecule type" value="Genomic_DNA"/>
</dbReference>
<dbReference type="SUPFAM" id="SSF55961">
    <property type="entry name" value="Bet v1-like"/>
    <property type="match status" value="1"/>
</dbReference>
<name>A0A0X8P1F5_ALCXX</name>
<reference evidence="3" key="1">
    <citation type="submission" date="2015-12" db="EMBL/GenBank/DDBJ databases">
        <title>FDA dAtabase for Regulatory Grade micrObial Sequences (FDA-ARGOS): Supporting development and validation of Infectious Disease Dx tests.</title>
        <authorList>
            <person name="Case J."/>
            <person name="Tallon L."/>
            <person name="Sadzewicz L."/>
            <person name="Sengamalay N."/>
            <person name="Ott S."/>
            <person name="Godinez A."/>
            <person name="Nagaraj S."/>
            <person name="Nadendla S."/>
            <person name="Sichtig H."/>
        </authorList>
    </citation>
    <scope>NUCLEOTIDE SEQUENCE [LARGE SCALE GENOMIC DNA]</scope>
    <source>
        <strain evidence="3">FDAARGOS_147</strain>
    </source>
</reference>